<evidence type="ECO:0000313" key="11">
    <source>
        <dbReference type="Proteomes" id="UP000436088"/>
    </source>
</evidence>
<dbReference type="InterPro" id="IPR036396">
    <property type="entry name" value="Cyt_P450_sf"/>
</dbReference>
<dbReference type="PANTHER" id="PTHR24286:SF256">
    <property type="entry name" value="CYTOCHROME P450 FAMILY PROTEIN"/>
    <property type="match status" value="1"/>
</dbReference>
<feature type="region of interest" description="Disordered" evidence="9">
    <location>
        <begin position="1"/>
        <end position="33"/>
    </location>
</feature>
<keyword evidence="5" id="KW-1133">Transmembrane helix</keyword>
<dbReference type="GO" id="GO:0005506">
    <property type="term" value="F:iron ion binding"/>
    <property type="evidence" value="ECO:0007669"/>
    <property type="project" value="InterPro"/>
</dbReference>
<protein>
    <submittedName>
        <fullName evidence="10">Uncharacterized protein</fullName>
    </submittedName>
</protein>
<dbReference type="PANTHER" id="PTHR24286">
    <property type="entry name" value="CYTOCHROME P450 26"/>
    <property type="match status" value="1"/>
</dbReference>
<dbReference type="Gene3D" id="1.10.630.10">
    <property type="entry name" value="Cytochrome P450"/>
    <property type="match status" value="1"/>
</dbReference>
<evidence type="ECO:0000256" key="2">
    <source>
        <dbReference type="ARBA" id="ARBA00010617"/>
    </source>
</evidence>
<dbReference type="EMBL" id="VEPZ02000514">
    <property type="protein sequence ID" value="KAE8723647.1"/>
    <property type="molecule type" value="Genomic_DNA"/>
</dbReference>
<reference evidence="10" key="1">
    <citation type="submission" date="2019-09" db="EMBL/GenBank/DDBJ databases">
        <title>Draft genome information of white flower Hibiscus syriacus.</title>
        <authorList>
            <person name="Kim Y.-M."/>
        </authorList>
    </citation>
    <scope>NUCLEOTIDE SEQUENCE [LARGE SCALE GENOMIC DNA]</scope>
    <source>
        <strain evidence="10">YM2019G1</strain>
    </source>
</reference>
<keyword evidence="8" id="KW-0560">Oxidoreductase</keyword>
<dbReference type="AlphaFoldDB" id="A0A6A3C5I8"/>
<dbReference type="Pfam" id="PF00067">
    <property type="entry name" value="p450"/>
    <property type="match status" value="1"/>
</dbReference>
<evidence type="ECO:0000256" key="3">
    <source>
        <dbReference type="ARBA" id="ARBA00022692"/>
    </source>
</evidence>
<comment type="caution">
    <text evidence="10">The sequence shown here is derived from an EMBL/GenBank/DDBJ whole genome shotgun (WGS) entry which is preliminary data.</text>
</comment>
<dbReference type="GO" id="GO:0016125">
    <property type="term" value="P:sterol metabolic process"/>
    <property type="evidence" value="ECO:0007669"/>
    <property type="project" value="TreeGrafter"/>
</dbReference>
<sequence>MKETTKSRSETVSPVNSNPANLRHPDDGMTSPKIDMLTYPNIFSVAPGTHMDSNIFEDPEKFDPSRFEGSSKVFPPYTYVPFGAGPRVCAGIEFARVESLLIIHHLVTKYSWTEMIPDEPIIRSPMPYPAMGLPVKLYPKI</sequence>
<dbReference type="InterPro" id="IPR017972">
    <property type="entry name" value="Cyt_P450_CS"/>
</dbReference>
<comment type="similarity">
    <text evidence="2 8">Belongs to the cytochrome P450 family.</text>
</comment>
<feature type="binding site" description="axial binding residue" evidence="7">
    <location>
        <position position="89"/>
    </location>
    <ligand>
        <name>heme</name>
        <dbReference type="ChEBI" id="CHEBI:30413"/>
    </ligand>
    <ligandPart>
        <name>Fe</name>
        <dbReference type="ChEBI" id="CHEBI:18248"/>
    </ligandPart>
</feature>
<evidence type="ECO:0000256" key="5">
    <source>
        <dbReference type="ARBA" id="ARBA00022989"/>
    </source>
</evidence>
<evidence type="ECO:0000256" key="4">
    <source>
        <dbReference type="ARBA" id="ARBA00022723"/>
    </source>
</evidence>
<comment type="cofactor">
    <cofactor evidence="7">
        <name>heme</name>
        <dbReference type="ChEBI" id="CHEBI:30413"/>
    </cofactor>
</comment>
<keyword evidence="4 7" id="KW-0479">Metal-binding</keyword>
<feature type="compositionally biased region" description="Polar residues" evidence="9">
    <location>
        <begin position="10"/>
        <end position="20"/>
    </location>
</feature>
<keyword evidence="3" id="KW-0812">Transmembrane</keyword>
<evidence type="ECO:0000256" key="6">
    <source>
        <dbReference type="ARBA" id="ARBA00023004"/>
    </source>
</evidence>
<evidence type="ECO:0000256" key="8">
    <source>
        <dbReference type="RuleBase" id="RU000461"/>
    </source>
</evidence>
<dbReference type="GO" id="GO:0016705">
    <property type="term" value="F:oxidoreductase activity, acting on paired donors, with incorporation or reduction of molecular oxygen"/>
    <property type="evidence" value="ECO:0007669"/>
    <property type="project" value="InterPro"/>
</dbReference>
<keyword evidence="6 7" id="KW-0408">Iron</keyword>
<dbReference type="GO" id="GO:0016020">
    <property type="term" value="C:membrane"/>
    <property type="evidence" value="ECO:0007669"/>
    <property type="project" value="UniProtKB-SubCell"/>
</dbReference>
<dbReference type="SUPFAM" id="SSF48264">
    <property type="entry name" value="Cytochrome P450"/>
    <property type="match status" value="1"/>
</dbReference>
<dbReference type="PROSITE" id="PS00086">
    <property type="entry name" value="CYTOCHROME_P450"/>
    <property type="match status" value="1"/>
</dbReference>
<keyword evidence="5" id="KW-0472">Membrane</keyword>
<name>A0A6A3C5I8_HIBSY</name>
<organism evidence="10 11">
    <name type="scientific">Hibiscus syriacus</name>
    <name type="common">Rose of Sharon</name>
    <dbReference type="NCBI Taxonomy" id="106335"/>
    <lineage>
        <taxon>Eukaryota</taxon>
        <taxon>Viridiplantae</taxon>
        <taxon>Streptophyta</taxon>
        <taxon>Embryophyta</taxon>
        <taxon>Tracheophyta</taxon>
        <taxon>Spermatophyta</taxon>
        <taxon>Magnoliopsida</taxon>
        <taxon>eudicotyledons</taxon>
        <taxon>Gunneridae</taxon>
        <taxon>Pentapetalae</taxon>
        <taxon>rosids</taxon>
        <taxon>malvids</taxon>
        <taxon>Malvales</taxon>
        <taxon>Malvaceae</taxon>
        <taxon>Malvoideae</taxon>
        <taxon>Hibiscus</taxon>
    </lineage>
</organism>
<dbReference type="PRINTS" id="PR00463">
    <property type="entry name" value="EP450I"/>
</dbReference>
<proteinExistence type="inferred from homology"/>
<evidence type="ECO:0000256" key="9">
    <source>
        <dbReference type="SAM" id="MobiDB-lite"/>
    </source>
</evidence>
<dbReference type="GO" id="GO:0004497">
    <property type="term" value="F:monooxygenase activity"/>
    <property type="evidence" value="ECO:0007669"/>
    <property type="project" value="UniProtKB-KW"/>
</dbReference>
<evidence type="ECO:0000256" key="7">
    <source>
        <dbReference type="PIRSR" id="PIRSR602401-1"/>
    </source>
</evidence>
<keyword evidence="8" id="KW-0503">Monooxygenase</keyword>
<dbReference type="InterPro" id="IPR001128">
    <property type="entry name" value="Cyt_P450"/>
</dbReference>
<comment type="subcellular location">
    <subcellularLocation>
        <location evidence="1">Membrane</location>
        <topology evidence="1">Single-pass membrane protein</topology>
    </subcellularLocation>
</comment>
<dbReference type="GO" id="GO:0020037">
    <property type="term" value="F:heme binding"/>
    <property type="evidence" value="ECO:0007669"/>
    <property type="project" value="InterPro"/>
</dbReference>
<keyword evidence="11" id="KW-1185">Reference proteome</keyword>
<dbReference type="InterPro" id="IPR002401">
    <property type="entry name" value="Cyt_P450_E_grp-I"/>
</dbReference>
<gene>
    <name evidence="10" type="ORF">F3Y22_tig00012104pilonHSYRG00044</name>
</gene>
<evidence type="ECO:0000256" key="1">
    <source>
        <dbReference type="ARBA" id="ARBA00004167"/>
    </source>
</evidence>
<dbReference type="Proteomes" id="UP000436088">
    <property type="component" value="Unassembled WGS sequence"/>
</dbReference>
<accession>A0A6A3C5I8</accession>
<evidence type="ECO:0000313" key="10">
    <source>
        <dbReference type="EMBL" id="KAE8723647.1"/>
    </source>
</evidence>
<keyword evidence="7 8" id="KW-0349">Heme</keyword>